<name>A0A076G739_9CAUD</name>
<proteinExistence type="predicted"/>
<dbReference type="Proteomes" id="UP000028664">
    <property type="component" value="Segment"/>
</dbReference>
<organism evidence="1 2">
    <name type="scientific">Bacillus phage Bobb</name>
    <dbReference type="NCBI Taxonomy" id="1527469"/>
    <lineage>
        <taxon>Viruses</taxon>
        <taxon>Duplodnaviria</taxon>
        <taxon>Heunggongvirae</taxon>
        <taxon>Uroviricota</taxon>
        <taxon>Caudoviricetes</taxon>
        <taxon>Herelleviridae</taxon>
        <taxon>Bastillevirinae</taxon>
        <taxon>Agatevirus</taxon>
        <taxon>Agatevirus bobb</taxon>
    </lineage>
</organism>
<dbReference type="EMBL" id="KM051843">
    <property type="protein sequence ID" value="AII28132.1"/>
    <property type="molecule type" value="Genomic_DNA"/>
</dbReference>
<sequence>MSKNLTFIDKVRVYKGYTTEAYVGKVENGHLAEVNKNKREGIDDTVVFFKAKHFFEDYPHWKPQEHRQTKKEQLEAFKEGKTVTVEGAMVIITVKER</sequence>
<accession>A0A076G739</accession>
<evidence type="ECO:0000313" key="1">
    <source>
        <dbReference type="EMBL" id="AII28132.1"/>
    </source>
</evidence>
<reference evidence="1 2" key="1">
    <citation type="submission" date="2014-06" db="EMBL/GenBank/DDBJ databases">
        <title>Bioinformatic genomic analysis of Bacillus phage Bobb.</title>
        <authorList>
            <person name="Lewis H.M.N."/>
            <person name="Temple L."/>
            <person name="Barth R.N."/>
            <person name="Bowles K.M."/>
            <person name="Churchin D.I."/>
            <person name="Scott-Croshaw C."/>
            <person name="Glasgow G.H."/>
            <person name="Gloe M.W."/>
            <person name="McGough T.M."/>
            <person name="Nutbrown S.A."/>
            <person name="Romulus S.R."/>
            <person name="Sanders K.A.M."/>
            <person name="Diachok C.R."/>
            <person name="Serigano J.P."/>
            <person name="Shin D."/>
            <person name="Suresh M.H."/>
            <person name="Conner A.R.N."/>
            <person name="Korba R.M."/>
            <person name="Livermore R.J."/>
            <person name="Rohlf M.B."/>
            <person name="Utterback S.D."/>
            <person name="Wilson V.E."/>
        </authorList>
    </citation>
    <scope>NUCLEOTIDE SEQUENCE [LARGE SCALE GENOMIC DNA]</scope>
</reference>
<keyword evidence="2" id="KW-1185">Reference proteome</keyword>
<dbReference type="RefSeq" id="YP_009056500.1">
    <property type="nucleotide sequence ID" value="NC_024792.1"/>
</dbReference>
<protein>
    <submittedName>
        <fullName evidence="1">Uncharacterized protein</fullName>
    </submittedName>
</protein>
<dbReference type="GeneID" id="20283518"/>
<evidence type="ECO:0000313" key="2">
    <source>
        <dbReference type="Proteomes" id="UP000028664"/>
    </source>
</evidence>
<dbReference type="KEGG" id="vg:20283518"/>